<feature type="compositionally biased region" description="Basic residues" evidence="2">
    <location>
        <begin position="267"/>
        <end position="366"/>
    </location>
</feature>
<feature type="region of interest" description="Disordered" evidence="2">
    <location>
        <begin position="236"/>
        <end position="449"/>
    </location>
</feature>
<dbReference type="PANTHER" id="PTHR12375">
    <property type="entry name" value="RNA-BINDING PROTEIN LUC7-RELATED"/>
    <property type="match status" value="1"/>
</dbReference>
<evidence type="ECO:0000313" key="3">
    <source>
        <dbReference type="Proteomes" id="UP000694845"/>
    </source>
</evidence>
<reference evidence="4" key="1">
    <citation type="submission" date="2025-08" db="UniProtKB">
        <authorList>
            <consortium name="RefSeq"/>
        </authorList>
    </citation>
    <scope>IDENTIFICATION</scope>
</reference>
<dbReference type="GO" id="GO:0005685">
    <property type="term" value="C:U1 snRNP"/>
    <property type="evidence" value="ECO:0007669"/>
    <property type="project" value="InterPro"/>
</dbReference>
<dbReference type="GeneID" id="110980254"/>
<keyword evidence="3" id="KW-1185">Reference proteome</keyword>
<accession>A0A8B7YGU8</accession>
<dbReference type="KEGG" id="aplc:110980254"/>
<evidence type="ECO:0000256" key="1">
    <source>
        <dbReference type="ARBA" id="ARBA00005655"/>
    </source>
</evidence>
<feature type="compositionally biased region" description="Polar residues" evidence="2">
    <location>
        <begin position="419"/>
        <end position="435"/>
    </location>
</feature>
<dbReference type="GO" id="GO:0003729">
    <property type="term" value="F:mRNA binding"/>
    <property type="evidence" value="ECO:0007669"/>
    <property type="project" value="InterPro"/>
</dbReference>
<dbReference type="Proteomes" id="UP000694845">
    <property type="component" value="Unplaced"/>
</dbReference>
<dbReference type="RefSeq" id="XP_022092459.1">
    <property type="nucleotide sequence ID" value="XM_022236767.1"/>
</dbReference>
<dbReference type="OrthoDB" id="153872at2759"/>
<dbReference type="InterPro" id="IPR004882">
    <property type="entry name" value="Luc7-rel"/>
</dbReference>
<gene>
    <name evidence="4" type="primary">LOC110980254</name>
</gene>
<feature type="compositionally biased region" description="Acidic residues" evidence="2">
    <location>
        <begin position="439"/>
        <end position="449"/>
    </location>
</feature>
<dbReference type="AlphaFoldDB" id="A0A8B7YGU8"/>
<sequence>MSAQEQMRKMLDELMGTSRNGEEEAINHVSFESPQVCRAFLLNACPHDILEGTRMDLGACSKIHDPALRADYENASQRREFGYDVDAMQQLSAFIAECDHRTEIAKKRLAETQESLSQEVNTKANRVHLLAEEIGKKLAEAEALGEKGDVEESMKIMAEVEEIKKKKYEAEEEYKNSMPASTYQQQKLRVCEVCSAYLGLQDNDRRLADHFGGKLHLGFIEIREKLQDLRTRVAEKKEAYEAERAERRKTQEQERLEREREREKERRERRRRSRSRSRSRSRTTRQRSRSRSRRHSRSRSKDRRRRSRSRSRDRRRRSRSRDRDRRRRSRSRDRDRRRRSRSRDRDRDRRRRSRSRSRSRRSRSRERRRDRDERDRRRRSRSESGDRKSRSKSEKAESSPIPLETADADELSVPPPTKESPSAVSQNGVESSPQKENVAMEEGETSDSP</sequence>
<dbReference type="Pfam" id="PF03194">
    <property type="entry name" value="LUC7"/>
    <property type="match status" value="1"/>
</dbReference>
<feature type="compositionally biased region" description="Basic and acidic residues" evidence="2">
    <location>
        <begin position="367"/>
        <end position="397"/>
    </location>
</feature>
<evidence type="ECO:0000313" key="4">
    <source>
        <dbReference type="RefSeq" id="XP_022092459.1"/>
    </source>
</evidence>
<protein>
    <submittedName>
        <fullName evidence="4">RNA-binding protein Luc7-like 2 isoform X1</fullName>
    </submittedName>
</protein>
<evidence type="ECO:0000256" key="2">
    <source>
        <dbReference type="SAM" id="MobiDB-lite"/>
    </source>
</evidence>
<name>A0A8B7YGU8_ACAPL</name>
<feature type="compositionally biased region" description="Basic and acidic residues" evidence="2">
    <location>
        <begin position="236"/>
        <end position="266"/>
    </location>
</feature>
<comment type="similarity">
    <text evidence="1">Belongs to the Luc7 family.</text>
</comment>
<proteinExistence type="inferred from homology"/>
<organism evidence="3 4">
    <name type="scientific">Acanthaster planci</name>
    <name type="common">Crown-of-thorns starfish</name>
    <dbReference type="NCBI Taxonomy" id="133434"/>
    <lineage>
        <taxon>Eukaryota</taxon>
        <taxon>Metazoa</taxon>
        <taxon>Echinodermata</taxon>
        <taxon>Eleutherozoa</taxon>
        <taxon>Asterozoa</taxon>
        <taxon>Asteroidea</taxon>
        <taxon>Valvatacea</taxon>
        <taxon>Valvatida</taxon>
        <taxon>Acanthasteridae</taxon>
        <taxon>Acanthaster</taxon>
    </lineage>
</organism>
<dbReference type="GO" id="GO:0006376">
    <property type="term" value="P:mRNA splice site recognition"/>
    <property type="evidence" value="ECO:0007669"/>
    <property type="project" value="InterPro"/>
</dbReference>